<dbReference type="Pfam" id="PF01032">
    <property type="entry name" value="FecCD"/>
    <property type="match status" value="1"/>
</dbReference>
<sequence>MSSLLRAGDRVAIRINRASIWYCLLTIVAILAASYATLTMGTLGIPPSELPAALTGAAEGKSAFVFERLRGPRLATAIGVGALLGISGALFQTVTRNPLGSPDVIGLGPGAGAGVAVASLLYPAVPAPLGAVTGAAVATTTVFLCTGKGFRSPARTIIAGVAVAAMSFAITQYVVSAQLRDAAIQLAAYLTGSLNAANLGDVLLTGAALALVLPLAMGLNRHTRMLVMGDQMAAALGTDPGRTRTLAVILSVVAAGAAVAAAGPIAFVALTAPHIAQQLIRSADIGVLPAAVTGALLLVVADLVAQQVSLFAGLPVGVLTLGVGGVHLGYLLVNQHRKGRL</sequence>
<keyword evidence="5 8" id="KW-0812">Transmembrane</keyword>
<dbReference type="InterPro" id="IPR000522">
    <property type="entry name" value="ABC_transptr_permease_BtuC"/>
</dbReference>
<feature type="transmembrane region" description="Helical" evidence="8">
    <location>
        <begin position="74"/>
        <end position="92"/>
    </location>
</feature>
<feature type="transmembrane region" description="Helical" evidence="8">
    <location>
        <begin position="285"/>
        <end position="305"/>
    </location>
</feature>
<organism evidence="9 10">
    <name type="scientific">Natronoglycomyces albus</name>
    <dbReference type="NCBI Taxonomy" id="2811108"/>
    <lineage>
        <taxon>Bacteria</taxon>
        <taxon>Bacillati</taxon>
        <taxon>Actinomycetota</taxon>
        <taxon>Actinomycetes</taxon>
        <taxon>Glycomycetales</taxon>
        <taxon>Glycomycetaceae</taxon>
        <taxon>Natronoglycomyces</taxon>
    </lineage>
</organism>
<keyword evidence="4" id="KW-1003">Cell membrane</keyword>
<feature type="transmembrane region" description="Helical" evidence="8">
    <location>
        <begin position="196"/>
        <end position="217"/>
    </location>
</feature>
<dbReference type="EMBL" id="CP070496">
    <property type="protein sequence ID" value="QSB06317.1"/>
    <property type="molecule type" value="Genomic_DNA"/>
</dbReference>
<evidence type="ECO:0000313" key="10">
    <source>
        <dbReference type="Proteomes" id="UP000662939"/>
    </source>
</evidence>
<evidence type="ECO:0000256" key="7">
    <source>
        <dbReference type="ARBA" id="ARBA00023136"/>
    </source>
</evidence>
<comment type="subcellular location">
    <subcellularLocation>
        <location evidence="1">Cell membrane</location>
        <topology evidence="1">Multi-pass membrane protein</topology>
    </subcellularLocation>
</comment>
<accession>A0A895XMG4</accession>
<feature type="transmembrane region" description="Helical" evidence="8">
    <location>
        <begin position="104"/>
        <end position="125"/>
    </location>
</feature>
<keyword evidence="3" id="KW-0813">Transport</keyword>
<dbReference type="PANTHER" id="PTHR30472">
    <property type="entry name" value="FERRIC ENTEROBACTIN TRANSPORT SYSTEM PERMEASE PROTEIN"/>
    <property type="match status" value="1"/>
</dbReference>
<dbReference type="GO" id="GO:0033214">
    <property type="term" value="P:siderophore-iron import into cell"/>
    <property type="evidence" value="ECO:0007669"/>
    <property type="project" value="TreeGrafter"/>
</dbReference>
<keyword evidence="6 8" id="KW-1133">Transmembrane helix</keyword>
<dbReference type="AlphaFoldDB" id="A0A895XMG4"/>
<protein>
    <submittedName>
        <fullName evidence="9">Iron chelate uptake ABC transporter family permease subunit</fullName>
    </submittedName>
</protein>
<evidence type="ECO:0000256" key="8">
    <source>
        <dbReference type="SAM" id="Phobius"/>
    </source>
</evidence>
<dbReference type="GO" id="GO:0005886">
    <property type="term" value="C:plasma membrane"/>
    <property type="evidence" value="ECO:0007669"/>
    <property type="project" value="UniProtKB-SubCell"/>
</dbReference>
<dbReference type="SUPFAM" id="SSF81345">
    <property type="entry name" value="ABC transporter involved in vitamin B12 uptake, BtuC"/>
    <property type="match status" value="1"/>
</dbReference>
<comment type="similarity">
    <text evidence="2">Belongs to the binding-protein-dependent transport system permease family. FecCD subfamily.</text>
</comment>
<feature type="transmembrane region" description="Helical" evidence="8">
    <location>
        <begin position="246"/>
        <end position="273"/>
    </location>
</feature>
<feature type="transmembrane region" description="Helical" evidence="8">
    <location>
        <begin position="311"/>
        <end position="333"/>
    </location>
</feature>
<dbReference type="Gene3D" id="1.10.3470.10">
    <property type="entry name" value="ABC transporter involved in vitamin B12 uptake, BtuC"/>
    <property type="match status" value="1"/>
</dbReference>
<evidence type="ECO:0000256" key="6">
    <source>
        <dbReference type="ARBA" id="ARBA00022989"/>
    </source>
</evidence>
<evidence type="ECO:0000256" key="2">
    <source>
        <dbReference type="ARBA" id="ARBA00007935"/>
    </source>
</evidence>
<reference evidence="9" key="1">
    <citation type="submission" date="2021-02" db="EMBL/GenBank/DDBJ databases">
        <title>Natronoglycomyces albus gen. nov., sp. nov, a haloalkaliphilic actinobacterium from a soda solonchak soil.</title>
        <authorList>
            <person name="Sorokin D.Y."/>
            <person name="Khijniak T.V."/>
            <person name="Zakharycheva A.P."/>
            <person name="Boueva O.V."/>
            <person name="Ariskina E.V."/>
            <person name="Hahnke R.L."/>
            <person name="Bunk B."/>
            <person name="Sproer C."/>
            <person name="Schumann P."/>
            <person name="Evtushenko L.I."/>
            <person name="Kublanov I.V."/>
        </authorList>
    </citation>
    <scope>NUCLEOTIDE SEQUENCE</scope>
    <source>
        <strain evidence="9">DSM 106290</strain>
    </source>
</reference>
<dbReference type="CDD" id="cd06550">
    <property type="entry name" value="TM_ABC_iron-siderophores_like"/>
    <property type="match status" value="1"/>
</dbReference>
<feature type="transmembrane region" description="Helical" evidence="8">
    <location>
        <begin position="157"/>
        <end position="175"/>
    </location>
</feature>
<dbReference type="PANTHER" id="PTHR30472:SF24">
    <property type="entry name" value="FERRIC ENTEROBACTIN TRANSPORT SYSTEM PERMEASE PROTEIN FEPG"/>
    <property type="match status" value="1"/>
</dbReference>
<dbReference type="RefSeq" id="WP_213172326.1">
    <property type="nucleotide sequence ID" value="NZ_CP070496.1"/>
</dbReference>
<evidence type="ECO:0000256" key="3">
    <source>
        <dbReference type="ARBA" id="ARBA00022448"/>
    </source>
</evidence>
<keyword evidence="7 8" id="KW-0472">Membrane</keyword>
<dbReference type="GO" id="GO:0022857">
    <property type="term" value="F:transmembrane transporter activity"/>
    <property type="evidence" value="ECO:0007669"/>
    <property type="project" value="InterPro"/>
</dbReference>
<feature type="transmembrane region" description="Helical" evidence="8">
    <location>
        <begin position="20"/>
        <end position="38"/>
    </location>
</feature>
<evidence type="ECO:0000256" key="4">
    <source>
        <dbReference type="ARBA" id="ARBA00022475"/>
    </source>
</evidence>
<evidence type="ECO:0000256" key="5">
    <source>
        <dbReference type="ARBA" id="ARBA00022692"/>
    </source>
</evidence>
<dbReference type="KEGG" id="nav:JQS30_05250"/>
<evidence type="ECO:0000256" key="1">
    <source>
        <dbReference type="ARBA" id="ARBA00004651"/>
    </source>
</evidence>
<dbReference type="InterPro" id="IPR037294">
    <property type="entry name" value="ABC_BtuC-like"/>
</dbReference>
<keyword evidence="10" id="KW-1185">Reference proteome</keyword>
<dbReference type="Proteomes" id="UP000662939">
    <property type="component" value="Chromosome"/>
</dbReference>
<evidence type="ECO:0000313" key="9">
    <source>
        <dbReference type="EMBL" id="QSB06317.1"/>
    </source>
</evidence>
<proteinExistence type="inferred from homology"/>
<name>A0A895XMG4_9ACTN</name>
<gene>
    <name evidence="9" type="ORF">JQS30_05250</name>
</gene>